<organism evidence="1 2">
    <name type="scientific">Athelia psychrophila</name>
    <dbReference type="NCBI Taxonomy" id="1759441"/>
    <lineage>
        <taxon>Eukaryota</taxon>
        <taxon>Fungi</taxon>
        <taxon>Dikarya</taxon>
        <taxon>Basidiomycota</taxon>
        <taxon>Agaricomycotina</taxon>
        <taxon>Agaricomycetes</taxon>
        <taxon>Agaricomycetidae</taxon>
        <taxon>Atheliales</taxon>
        <taxon>Atheliaceae</taxon>
        <taxon>Athelia</taxon>
    </lineage>
</organism>
<proteinExistence type="predicted"/>
<gene>
    <name evidence="1" type="ORF">FIBSPDRAFT_893895</name>
</gene>
<name>A0A166GNA8_9AGAM</name>
<keyword evidence="2" id="KW-1185">Reference proteome</keyword>
<dbReference type="Proteomes" id="UP000076532">
    <property type="component" value="Unassembled WGS sequence"/>
</dbReference>
<sequence length="205" mass="22952">MAVTILLTKALTCHIPFSLEVPAAVIPTWAHPPHTYSDWEVVSGEYYTGVSQARPITYNVVGSEYAPGHVDFSHGTRRESVMDPEKNVLLGHLRLGGSKTETQYIWPPVVIFQTKFKTYDSRWTKECESWFQERAELIKGGFVDAKTEGGWIHSFRHACRAKQITEAQWSAIEAEIIVNQGASWEGATLGSLFNLDNPANDCLNP</sequence>
<evidence type="ECO:0000313" key="1">
    <source>
        <dbReference type="EMBL" id="KZP18007.1"/>
    </source>
</evidence>
<accession>A0A166GNA8</accession>
<dbReference type="AlphaFoldDB" id="A0A166GNA8"/>
<evidence type="ECO:0000313" key="2">
    <source>
        <dbReference type="Proteomes" id="UP000076532"/>
    </source>
</evidence>
<protein>
    <submittedName>
        <fullName evidence="1">Uncharacterized protein</fullName>
    </submittedName>
</protein>
<reference evidence="1 2" key="1">
    <citation type="journal article" date="2016" name="Mol. Biol. Evol.">
        <title>Comparative Genomics of Early-Diverging Mushroom-Forming Fungi Provides Insights into the Origins of Lignocellulose Decay Capabilities.</title>
        <authorList>
            <person name="Nagy L.G."/>
            <person name="Riley R."/>
            <person name="Tritt A."/>
            <person name="Adam C."/>
            <person name="Daum C."/>
            <person name="Floudas D."/>
            <person name="Sun H."/>
            <person name="Yadav J.S."/>
            <person name="Pangilinan J."/>
            <person name="Larsson K.H."/>
            <person name="Matsuura K."/>
            <person name="Barry K."/>
            <person name="Labutti K."/>
            <person name="Kuo R."/>
            <person name="Ohm R.A."/>
            <person name="Bhattacharya S.S."/>
            <person name="Shirouzu T."/>
            <person name="Yoshinaga Y."/>
            <person name="Martin F.M."/>
            <person name="Grigoriev I.V."/>
            <person name="Hibbett D.S."/>
        </authorList>
    </citation>
    <scope>NUCLEOTIDE SEQUENCE [LARGE SCALE GENOMIC DNA]</scope>
    <source>
        <strain evidence="1 2">CBS 109695</strain>
    </source>
</reference>
<dbReference type="EMBL" id="KV417577">
    <property type="protein sequence ID" value="KZP18007.1"/>
    <property type="molecule type" value="Genomic_DNA"/>
</dbReference>